<keyword evidence="3" id="KW-0804">Transcription</keyword>
<dbReference type="InterPro" id="IPR012318">
    <property type="entry name" value="HTH_CRP"/>
</dbReference>
<evidence type="ECO:0000313" key="6">
    <source>
        <dbReference type="Proteomes" id="UP000672097"/>
    </source>
</evidence>
<evidence type="ECO:0000256" key="2">
    <source>
        <dbReference type="ARBA" id="ARBA00023125"/>
    </source>
</evidence>
<dbReference type="Pfam" id="PF13545">
    <property type="entry name" value="HTH_Crp_2"/>
    <property type="match status" value="1"/>
</dbReference>
<comment type="caution">
    <text evidence="5">The sequence shown here is derived from an EMBL/GenBank/DDBJ whole genome shotgun (WGS) entry which is preliminary data.</text>
</comment>
<dbReference type="InterPro" id="IPR036388">
    <property type="entry name" value="WH-like_DNA-bd_sf"/>
</dbReference>
<keyword evidence="6" id="KW-1185">Reference proteome</keyword>
<feature type="domain" description="Cyclic nucleotide-binding" evidence="4">
    <location>
        <begin position="32"/>
        <end position="151"/>
    </location>
</feature>
<evidence type="ECO:0000313" key="5">
    <source>
        <dbReference type="EMBL" id="MBQ0936413.1"/>
    </source>
</evidence>
<evidence type="ECO:0000256" key="3">
    <source>
        <dbReference type="ARBA" id="ARBA00023163"/>
    </source>
</evidence>
<dbReference type="CDD" id="cd00038">
    <property type="entry name" value="CAP_ED"/>
    <property type="match status" value="1"/>
</dbReference>
<dbReference type="SMART" id="SM00100">
    <property type="entry name" value="cNMP"/>
    <property type="match status" value="1"/>
</dbReference>
<dbReference type="Pfam" id="PF00027">
    <property type="entry name" value="cNMP_binding"/>
    <property type="match status" value="1"/>
</dbReference>
<dbReference type="PANTHER" id="PTHR24567">
    <property type="entry name" value="CRP FAMILY TRANSCRIPTIONAL REGULATORY PROTEIN"/>
    <property type="match status" value="1"/>
</dbReference>
<dbReference type="PANTHER" id="PTHR24567:SF28">
    <property type="entry name" value="LISTERIOLYSIN REGULATORY PROTEIN"/>
    <property type="match status" value="1"/>
</dbReference>
<reference evidence="5 6" key="1">
    <citation type="submission" date="2021-04" db="EMBL/GenBank/DDBJ databases">
        <title>The genome sequence of type strain Ideonella paludis KCTC 32238.</title>
        <authorList>
            <person name="Liu Y."/>
        </authorList>
    </citation>
    <scope>NUCLEOTIDE SEQUENCE [LARGE SCALE GENOMIC DNA]</scope>
    <source>
        <strain evidence="5 6">KCTC 32238</strain>
    </source>
</reference>
<dbReference type="SUPFAM" id="SSF51206">
    <property type="entry name" value="cAMP-binding domain-like"/>
    <property type="match status" value="1"/>
</dbReference>
<evidence type="ECO:0000259" key="4">
    <source>
        <dbReference type="PROSITE" id="PS50042"/>
    </source>
</evidence>
<gene>
    <name evidence="5" type="ORF">KAK11_13815</name>
</gene>
<dbReference type="InterPro" id="IPR014710">
    <property type="entry name" value="RmlC-like_jellyroll"/>
</dbReference>
<dbReference type="Gene3D" id="1.10.10.10">
    <property type="entry name" value="Winged helix-like DNA-binding domain superfamily/Winged helix DNA-binding domain"/>
    <property type="match status" value="1"/>
</dbReference>
<evidence type="ECO:0000256" key="1">
    <source>
        <dbReference type="ARBA" id="ARBA00023015"/>
    </source>
</evidence>
<protein>
    <submittedName>
        <fullName evidence="5">Crp/Fnr family transcriptional regulator</fullName>
    </submittedName>
</protein>
<proteinExistence type="predicted"/>
<dbReference type="Proteomes" id="UP000672097">
    <property type="component" value="Unassembled WGS sequence"/>
</dbReference>
<dbReference type="InterPro" id="IPR018490">
    <property type="entry name" value="cNMP-bd_dom_sf"/>
</dbReference>
<accession>A0ABS5DZ25</accession>
<dbReference type="InterPro" id="IPR000595">
    <property type="entry name" value="cNMP-bd_dom"/>
</dbReference>
<organism evidence="5 6">
    <name type="scientific">Ideonella paludis</name>
    <dbReference type="NCBI Taxonomy" id="1233411"/>
    <lineage>
        <taxon>Bacteria</taxon>
        <taxon>Pseudomonadati</taxon>
        <taxon>Pseudomonadota</taxon>
        <taxon>Betaproteobacteria</taxon>
        <taxon>Burkholderiales</taxon>
        <taxon>Sphaerotilaceae</taxon>
        <taxon>Ideonella</taxon>
    </lineage>
</organism>
<dbReference type="EMBL" id="JAGQDG010000005">
    <property type="protein sequence ID" value="MBQ0936413.1"/>
    <property type="molecule type" value="Genomic_DNA"/>
</dbReference>
<keyword evidence="1" id="KW-0805">Transcription regulation</keyword>
<keyword evidence="2" id="KW-0238">DNA-binding</keyword>
<sequence length="245" mass="27387">MPATIIPLTPQEPLFNPQARVCAECGVRKFALFGVLDHAELDNIHVHIASLKLEPGQSLYEAQGSGHAAFTVRSGVVRLERNNERGERRILRLAGRSDLLGMEAMLGQSYAADAVACTPVEVCRLPRTLVDDLTREQPELMRDMMKRWQRALDDADEWLTELCAGPARYRMLRLLLKLTEYADGGEIWLPGRQEMSAMLDMTIETASRLVSSFKRDGLLLPTTPRHARIDHTALAAALRDEASKL</sequence>
<dbReference type="RefSeq" id="WP_210809768.1">
    <property type="nucleotide sequence ID" value="NZ_JAGQDG010000005.1"/>
</dbReference>
<dbReference type="PROSITE" id="PS50042">
    <property type="entry name" value="CNMP_BINDING_3"/>
    <property type="match status" value="1"/>
</dbReference>
<name>A0ABS5DZ25_9BURK</name>
<dbReference type="InterPro" id="IPR036390">
    <property type="entry name" value="WH_DNA-bd_sf"/>
</dbReference>
<dbReference type="SUPFAM" id="SSF46785">
    <property type="entry name" value="Winged helix' DNA-binding domain"/>
    <property type="match status" value="1"/>
</dbReference>
<dbReference type="InterPro" id="IPR050397">
    <property type="entry name" value="Env_Response_Regulators"/>
</dbReference>
<dbReference type="Gene3D" id="2.60.120.10">
    <property type="entry name" value="Jelly Rolls"/>
    <property type="match status" value="1"/>
</dbReference>